<dbReference type="SMART" id="SM00535">
    <property type="entry name" value="RIBOc"/>
    <property type="match status" value="1"/>
</dbReference>
<dbReference type="GO" id="GO:0004525">
    <property type="term" value="F:ribonuclease III activity"/>
    <property type="evidence" value="ECO:0007669"/>
    <property type="project" value="InterPro"/>
</dbReference>
<evidence type="ECO:0000313" key="2">
    <source>
        <dbReference type="EMBL" id="OJI98825.1"/>
    </source>
</evidence>
<dbReference type="OrthoDB" id="67027at2759"/>
<dbReference type="EMBL" id="KV878126">
    <property type="protein sequence ID" value="OJI98825.1"/>
    <property type="molecule type" value="Genomic_DNA"/>
</dbReference>
<dbReference type="GeneID" id="63723656"/>
<evidence type="ECO:0000313" key="3">
    <source>
        <dbReference type="Proteomes" id="UP000184073"/>
    </source>
</evidence>
<proteinExistence type="predicted"/>
<organism evidence="2 3">
    <name type="scientific">Aspergillus versicolor CBS 583.65</name>
    <dbReference type="NCBI Taxonomy" id="1036611"/>
    <lineage>
        <taxon>Eukaryota</taxon>
        <taxon>Fungi</taxon>
        <taxon>Dikarya</taxon>
        <taxon>Ascomycota</taxon>
        <taxon>Pezizomycotina</taxon>
        <taxon>Eurotiomycetes</taxon>
        <taxon>Eurotiomycetidae</taxon>
        <taxon>Eurotiales</taxon>
        <taxon>Aspergillaceae</taxon>
        <taxon>Aspergillus</taxon>
        <taxon>Aspergillus subgen. Nidulantes</taxon>
    </lineage>
</organism>
<dbReference type="SUPFAM" id="SSF69065">
    <property type="entry name" value="RNase III domain-like"/>
    <property type="match status" value="1"/>
</dbReference>
<dbReference type="STRING" id="1036611.A0A1L9PBJ0"/>
<dbReference type="GO" id="GO:0006396">
    <property type="term" value="P:RNA processing"/>
    <property type="evidence" value="ECO:0007669"/>
    <property type="project" value="InterPro"/>
</dbReference>
<gene>
    <name evidence="2" type="ORF">ASPVEDRAFT_148005</name>
</gene>
<dbReference type="InterPro" id="IPR036389">
    <property type="entry name" value="RNase_III_sf"/>
</dbReference>
<dbReference type="CDD" id="cd00593">
    <property type="entry name" value="RIBOc"/>
    <property type="match status" value="1"/>
</dbReference>
<reference evidence="3" key="1">
    <citation type="journal article" date="2017" name="Genome Biol.">
        <title>Comparative genomics reveals high biological diversity and specific adaptations in the industrially and medically important fungal genus Aspergillus.</title>
        <authorList>
            <person name="de Vries R.P."/>
            <person name="Riley R."/>
            <person name="Wiebenga A."/>
            <person name="Aguilar-Osorio G."/>
            <person name="Amillis S."/>
            <person name="Uchima C.A."/>
            <person name="Anderluh G."/>
            <person name="Asadollahi M."/>
            <person name="Askin M."/>
            <person name="Barry K."/>
            <person name="Battaglia E."/>
            <person name="Bayram O."/>
            <person name="Benocci T."/>
            <person name="Braus-Stromeyer S.A."/>
            <person name="Caldana C."/>
            <person name="Canovas D."/>
            <person name="Cerqueira G.C."/>
            <person name="Chen F."/>
            <person name="Chen W."/>
            <person name="Choi C."/>
            <person name="Clum A."/>
            <person name="Dos Santos R.A."/>
            <person name="Damasio A.R."/>
            <person name="Diallinas G."/>
            <person name="Emri T."/>
            <person name="Fekete E."/>
            <person name="Flipphi M."/>
            <person name="Freyberg S."/>
            <person name="Gallo A."/>
            <person name="Gournas C."/>
            <person name="Habgood R."/>
            <person name="Hainaut M."/>
            <person name="Harispe M.L."/>
            <person name="Henrissat B."/>
            <person name="Hilden K.S."/>
            <person name="Hope R."/>
            <person name="Hossain A."/>
            <person name="Karabika E."/>
            <person name="Karaffa L."/>
            <person name="Karanyi Z."/>
            <person name="Krasevec N."/>
            <person name="Kuo A."/>
            <person name="Kusch H."/>
            <person name="LaButti K."/>
            <person name="Lagendijk E.L."/>
            <person name="Lapidus A."/>
            <person name="Levasseur A."/>
            <person name="Lindquist E."/>
            <person name="Lipzen A."/>
            <person name="Logrieco A.F."/>
            <person name="MacCabe A."/>
            <person name="Maekelae M.R."/>
            <person name="Malavazi I."/>
            <person name="Melin P."/>
            <person name="Meyer V."/>
            <person name="Mielnichuk N."/>
            <person name="Miskei M."/>
            <person name="Molnar A.P."/>
            <person name="Mule G."/>
            <person name="Ngan C.Y."/>
            <person name="Orejas M."/>
            <person name="Orosz E."/>
            <person name="Ouedraogo J.P."/>
            <person name="Overkamp K.M."/>
            <person name="Park H.-S."/>
            <person name="Perrone G."/>
            <person name="Piumi F."/>
            <person name="Punt P.J."/>
            <person name="Ram A.F."/>
            <person name="Ramon A."/>
            <person name="Rauscher S."/>
            <person name="Record E."/>
            <person name="Riano-Pachon D.M."/>
            <person name="Robert V."/>
            <person name="Roehrig J."/>
            <person name="Ruller R."/>
            <person name="Salamov A."/>
            <person name="Salih N.S."/>
            <person name="Samson R.A."/>
            <person name="Sandor E."/>
            <person name="Sanguinetti M."/>
            <person name="Schuetze T."/>
            <person name="Sepcic K."/>
            <person name="Shelest E."/>
            <person name="Sherlock G."/>
            <person name="Sophianopoulou V."/>
            <person name="Squina F.M."/>
            <person name="Sun H."/>
            <person name="Susca A."/>
            <person name="Todd R.B."/>
            <person name="Tsang A."/>
            <person name="Unkles S.E."/>
            <person name="van de Wiele N."/>
            <person name="van Rossen-Uffink D."/>
            <person name="Oliveira J.V."/>
            <person name="Vesth T.C."/>
            <person name="Visser J."/>
            <person name="Yu J.-H."/>
            <person name="Zhou M."/>
            <person name="Andersen M.R."/>
            <person name="Archer D.B."/>
            <person name="Baker S.E."/>
            <person name="Benoit I."/>
            <person name="Brakhage A.A."/>
            <person name="Braus G.H."/>
            <person name="Fischer R."/>
            <person name="Frisvad J.C."/>
            <person name="Goldman G.H."/>
            <person name="Houbraken J."/>
            <person name="Oakley B."/>
            <person name="Pocsi I."/>
            <person name="Scazzocchio C."/>
            <person name="Seiboth B."/>
            <person name="vanKuyk P.A."/>
            <person name="Wortman J."/>
            <person name="Dyer P.S."/>
            <person name="Grigoriev I.V."/>
        </authorList>
    </citation>
    <scope>NUCLEOTIDE SEQUENCE [LARGE SCALE GENOMIC DNA]</scope>
    <source>
        <strain evidence="3">CBS 583.65</strain>
    </source>
</reference>
<sequence>MATLDDAIFVQERLGYKFQDLDLLRLALNAAGKGGAEGEEDRPGNSRLAHVGNFLMQFLLAWVGFSNDWSRAGTTSLRTRLGSNSHCAEVAQKVGLDRCLKYDMRSGSKSPGVLRKALNAIIAAVFSDSGDLKAVLGVVLKLGLFAHDECGVDPKLLSNDHAGSIGSFGNISAPTAFNKDLGVDIFEKGPGPMPAEPNSDVVDVNFHQAPGMSMSMPPCPTNVFDFLLDDPSLSLGEEIINGPNGLSLVAGSQPDLMDRDNSIISRTAGRKKARISADSSPYQAMPWLGRYMAEERQRCILHNVPPPEQTFFPEYIEKELRGLGAKHAKTATLVHIMIASPYAIASLRELVISHQSKGSSRFWQVEPTVSPQVRFEIISSLDCNITAYGILRRYHILRLFEDSVPSNSRVLTNFINSSSNHLQATKRPGNPGNNAKADVTSAMMKEIYHGLDPSSPEYKTRHREVSRLQILGRRFHALAARFHQGILGLIPPPGGLTRTNDFDISDCMIRDLSDTAFNNLLDILDRTQGPSLRRSSDVTMRLIGPLISGTPRPPGRFRIEAYTADDIIRLPKGSEELLDILSEVAT</sequence>
<dbReference type="InterPro" id="IPR000999">
    <property type="entry name" value="RNase_III_dom"/>
</dbReference>
<name>A0A1L9PBJ0_ASPVE</name>
<dbReference type="AlphaFoldDB" id="A0A1L9PBJ0"/>
<dbReference type="RefSeq" id="XP_040664588.1">
    <property type="nucleotide sequence ID" value="XM_040808145.1"/>
</dbReference>
<keyword evidence="3" id="KW-1185">Reference proteome</keyword>
<dbReference type="Proteomes" id="UP000184073">
    <property type="component" value="Unassembled WGS sequence"/>
</dbReference>
<dbReference type="Gene3D" id="1.10.1520.10">
    <property type="entry name" value="Ribonuclease III domain"/>
    <property type="match status" value="1"/>
</dbReference>
<feature type="domain" description="RNase III" evidence="1">
    <location>
        <begin position="7"/>
        <end position="130"/>
    </location>
</feature>
<dbReference type="VEuPathDB" id="FungiDB:ASPVEDRAFT_148005"/>
<evidence type="ECO:0000259" key="1">
    <source>
        <dbReference type="PROSITE" id="PS50142"/>
    </source>
</evidence>
<dbReference type="PROSITE" id="PS50142">
    <property type="entry name" value="RNASE_3_2"/>
    <property type="match status" value="1"/>
</dbReference>
<protein>
    <recommendedName>
        <fullName evidence="1">RNase III domain-containing protein</fullName>
    </recommendedName>
</protein>
<accession>A0A1L9PBJ0</accession>